<proteinExistence type="inferred from homology"/>
<dbReference type="InterPro" id="IPR027417">
    <property type="entry name" value="P-loop_NTPase"/>
</dbReference>
<feature type="region of interest" description="Disordered" evidence="12">
    <location>
        <begin position="362"/>
        <end position="384"/>
    </location>
</feature>
<feature type="binding site" evidence="11">
    <location>
        <begin position="32"/>
        <end position="39"/>
    </location>
    <ligand>
        <name>ATP</name>
        <dbReference type="ChEBI" id="CHEBI:30616"/>
    </ligand>
</feature>
<dbReference type="SUPFAM" id="SSF52540">
    <property type="entry name" value="P-loop containing nucleoside triphosphate hydrolases"/>
    <property type="match status" value="1"/>
</dbReference>
<evidence type="ECO:0000259" key="13">
    <source>
        <dbReference type="PROSITE" id="PS51198"/>
    </source>
</evidence>
<evidence type="ECO:0000256" key="6">
    <source>
        <dbReference type="ARBA" id="ARBA00023125"/>
    </source>
</evidence>
<dbReference type="Proteomes" id="UP000318453">
    <property type="component" value="Chromosome"/>
</dbReference>
<evidence type="ECO:0000256" key="11">
    <source>
        <dbReference type="PROSITE-ProRule" id="PRU00560"/>
    </source>
</evidence>
<evidence type="ECO:0000256" key="7">
    <source>
        <dbReference type="ARBA" id="ARBA00023235"/>
    </source>
</evidence>
<evidence type="ECO:0000256" key="2">
    <source>
        <dbReference type="ARBA" id="ARBA00022741"/>
    </source>
</evidence>
<dbReference type="PROSITE" id="PS51198">
    <property type="entry name" value="UVRD_HELICASE_ATP_BIND"/>
    <property type="match status" value="1"/>
</dbReference>
<evidence type="ECO:0000256" key="3">
    <source>
        <dbReference type="ARBA" id="ARBA00022801"/>
    </source>
</evidence>
<evidence type="ECO:0000256" key="12">
    <source>
        <dbReference type="SAM" id="MobiDB-lite"/>
    </source>
</evidence>
<dbReference type="RefSeq" id="WP_146296751.1">
    <property type="nucleotide sequence ID" value="NZ_CP042326.1"/>
</dbReference>
<evidence type="ECO:0000256" key="5">
    <source>
        <dbReference type="ARBA" id="ARBA00022840"/>
    </source>
</evidence>
<dbReference type="Gene3D" id="1.10.486.10">
    <property type="entry name" value="PCRA, domain 4"/>
    <property type="match status" value="1"/>
</dbReference>
<dbReference type="PROSITE" id="PS51217">
    <property type="entry name" value="UVRD_HELICASE_CTER"/>
    <property type="match status" value="1"/>
</dbReference>
<comment type="similarity">
    <text evidence="1">Belongs to the helicase family. UvrD subfamily.</text>
</comment>
<dbReference type="GO" id="GO:0000725">
    <property type="term" value="P:recombinational repair"/>
    <property type="evidence" value="ECO:0007669"/>
    <property type="project" value="TreeGrafter"/>
</dbReference>
<evidence type="ECO:0000313" key="15">
    <source>
        <dbReference type="EMBL" id="QDZ40911.1"/>
    </source>
</evidence>
<keyword evidence="6" id="KW-0238">DNA-binding</keyword>
<organism evidence="15 16">
    <name type="scientific">Euhalothece natronophila Z-M001</name>
    <dbReference type="NCBI Taxonomy" id="522448"/>
    <lineage>
        <taxon>Bacteria</taxon>
        <taxon>Bacillati</taxon>
        <taxon>Cyanobacteriota</taxon>
        <taxon>Cyanophyceae</taxon>
        <taxon>Oscillatoriophycideae</taxon>
        <taxon>Chroococcales</taxon>
        <taxon>Halothecacae</taxon>
        <taxon>Halothece cluster</taxon>
        <taxon>Euhalothece</taxon>
    </lineage>
</organism>
<dbReference type="Pfam" id="PF13361">
    <property type="entry name" value="UvrD_C"/>
    <property type="match status" value="1"/>
</dbReference>
<reference evidence="15" key="1">
    <citation type="submission" date="2019-08" db="EMBL/GenBank/DDBJ databases">
        <title>Carotenoids and Carotenoid Binding Proteins in the Halophilic Cyanobacterium Euhalothece sp. ZM00.</title>
        <authorList>
            <person name="Cho S.M."/>
            <person name="Song J.Y."/>
            <person name="Park Y.-I."/>
        </authorList>
    </citation>
    <scope>NUCLEOTIDE SEQUENCE [LARGE SCALE GENOMIC DNA]</scope>
    <source>
        <strain evidence="15">Z-M001</strain>
    </source>
</reference>
<keyword evidence="16" id="KW-1185">Reference proteome</keyword>
<dbReference type="InterPro" id="IPR000212">
    <property type="entry name" value="DNA_helicase_UvrD/REP"/>
</dbReference>
<protein>
    <recommendedName>
        <fullName evidence="9">DNA 3'-5' helicase</fullName>
        <ecNumber evidence="9">5.6.2.4</ecNumber>
    </recommendedName>
</protein>
<dbReference type="GO" id="GO:0043138">
    <property type="term" value="F:3'-5' DNA helicase activity"/>
    <property type="evidence" value="ECO:0007669"/>
    <property type="project" value="UniProtKB-EC"/>
</dbReference>
<dbReference type="Gene3D" id="3.40.50.300">
    <property type="entry name" value="P-loop containing nucleotide triphosphate hydrolases"/>
    <property type="match status" value="2"/>
</dbReference>
<keyword evidence="7" id="KW-0413">Isomerase</keyword>
<evidence type="ECO:0000256" key="4">
    <source>
        <dbReference type="ARBA" id="ARBA00022806"/>
    </source>
</evidence>
<dbReference type="InterPro" id="IPR014016">
    <property type="entry name" value="UvrD-like_ATP-bd"/>
</dbReference>
<dbReference type="KEGG" id="enn:FRE64_13745"/>
<evidence type="ECO:0000313" key="16">
    <source>
        <dbReference type="Proteomes" id="UP000318453"/>
    </source>
</evidence>
<accession>A0A5B8NQY0</accession>
<dbReference type="AlphaFoldDB" id="A0A5B8NQY0"/>
<dbReference type="EMBL" id="CP042326">
    <property type="protein sequence ID" value="QDZ40911.1"/>
    <property type="molecule type" value="Genomic_DNA"/>
</dbReference>
<feature type="domain" description="UvrD-like helicase C-terminal" evidence="14">
    <location>
        <begin position="353"/>
        <end position="618"/>
    </location>
</feature>
<feature type="domain" description="UvrD-like helicase ATP-binding" evidence="13">
    <location>
        <begin position="11"/>
        <end position="334"/>
    </location>
</feature>
<dbReference type="InterPro" id="IPR014017">
    <property type="entry name" value="DNA_helicase_UvrD-like_C"/>
</dbReference>
<dbReference type="EC" id="5.6.2.4" evidence="9"/>
<name>A0A5B8NQY0_9CHRO</name>
<dbReference type="Gene3D" id="1.10.10.160">
    <property type="match status" value="1"/>
</dbReference>
<keyword evidence="5 11" id="KW-0067">ATP-binding</keyword>
<comment type="catalytic activity">
    <reaction evidence="10">
        <text>ATP + H2O = ADP + phosphate + H(+)</text>
        <dbReference type="Rhea" id="RHEA:13065"/>
        <dbReference type="ChEBI" id="CHEBI:15377"/>
        <dbReference type="ChEBI" id="CHEBI:15378"/>
        <dbReference type="ChEBI" id="CHEBI:30616"/>
        <dbReference type="ChEBI" id="CHEBI:43474"/>
        <dbReference type="ChEBI" id="CHEBI:456216"/>
        <dbReference type="EC" id="5.6.2.4"/>
    </reaction>
</comment>
<evidence type="ECO:0000256" key="9">
    <source>
        <dbReference type="ARBA" id="ARBA00034808"/>
    </source>
</evidence>
<comment type="catalytic activity">
    <reaction evidence="8">
        <text>Couples ATP hydrolysis with the unwinding of duplex DNA by translocating in the 3'-5' direction.</text>
        <dbReference type="EC" id="5.6.2.4"/>
    </reaction>
</comment>
<gene>
    <name evidence="15" type="ORF">FRE64_13745</name>
</gene>
<dbReference type="GO" id="GO:0003677">
    <property type="term" value="F:DNA binding"/>
    <property type="evidence" value="ECO:0007669"/>
    <property type="project" value="UniProtKB-KW"/>
</dbReference>
<keyword evidence="2 11" id="KW-0547">Nucleotide-binding</keyword>
<evidence type="ECO:0000259" key="14">
    <source>
        <dbReference type="PROSITE" id="PS51217"/>
    </source>
</evidence>
<evidence type="ECO:0000256" key="8">
    <source>
        <dbReference type="ARBA" id="ARBA00034617"/>
    </source>
</evidence>
<evidence type="ECO:0000256" key="10">
    <source>
        <dbReference type="ARBA" id="ARBA00048988"/>
    </source>
</evidence>
<dbReference type="Pfam" id="PF00580">
    <property type="entry name" value="UvrD-helicase"/>
    <property type="match status" value="1"/>
</dbReference>
<dbReference type="OrthoDB" id="9765670at2"/>
<dbReference type="InterPro" id="IPR013986">
    <property type="entry name" value="DExx_box_DNA_helicase_dom_sf"/>
</dbReference>
<dbReference type="PANTHER" id="PTHR11070">
    <property type="entry name" value="UVRD / RECB / PCRA DNA HELICASE FAMILY MEMBER"/>
    <property type="match status" value="1"/>
</dbReference>
<dbReference type="PANTHER" id="PTHR11070:SF2">
    <property type="entry name" value="ATP-DEPENDENT DNA HELICASE SRS2"/>
    <property type="match status" value="1"/>
</dbReference>
<dbReference type="GO" id="GO:0016887">
    <property type="term" value="F:ATP hydrolysis activity"/>
    <property type="evidence" value="ECO:0007669"/>
    <property type="project" value="RHEA"/>
</dbReference>
<keyword evidence="3 11" id="KW-0378">Hydrolase</keyword>
<evidence type="ECO:0000256" key="1">
    <source>
        <dbReference type="ARBA" id="ARBA00009922"/>
    </source>
</evidence>
<keyword evidence="4 11" id="KW-0347">Helicase</keyword>
<sequence>MEEDQLIALRNSLRRGQQPLADWNGGKLAVSAVPGSGKSTGMAIGAAIALARHHLTPKQQLIVVTFTRAAASSIKNKIKEKLNQLGYPSRGFTVQTLHGLALNIASRYPQLSGLDSETTTLVSPNQNHRLIRETVETWMSRYPNYYQTLLYGVSFDGEETERLRRQLVLRRDILPKLTRTTVQEAKSSGLSVEALWELSRDSQDTYNILGITAGLYECYQEIARSRSLIDYDDMILGALRVLEHPEIAAELQSQVYGVFEDEAQDSTPLQAELLEILARHPHSDLPPNLVRVGDPNQAINSTFTPADPLYFRDFCNSCQEENLLAEMDQAGRSSQIIIDAANFFLHWGNQSHPRELPFREQNIHPVPENDPQPEANPSPTGDGLEIYTPKDIYQTVEWMGNRLQNLLQANPEHNAAILVRNNRQGSFLAQSLNYLQREHNIAVFEVSQQERSSYIPNETLNLLQFLNRPHSPEYTKAALEVLTQRNLIPKQDINALASSPEQFLYPTVLDFPQSQAVQQASYYCRSLLQARIELPTYQLISFLGLTLNYSASELATSQKLADRIKQEIPTGGSSLMQIIETLRDIIDSEQFQGIEESEDDLYIKKGQVTIITMHKAKGLDWDYVFIPFLHRDNIPGQQRVPISSKFIGDFTLSEVARSQIRNIVHSQYRQEPIQLSQPTTAWQKAGELQTAEEYRLFYVAMTRAKRLLWLAAAEQAPFSWNRFNLKGGNSLQKRDPSPFLLPLKKQFARS</sequence>
<dbReference type="GO" id="GO:0005524">
    <property type="term" value="F:ATP binding"/>
    <property type="evidence" value="ECO:0007669"/>
    <property type="project" value="UniProtKB-UniRule"/>
</dbReference>